<keyword evidence="3" id="KW-0732">Signal</keyword>
<comment type="similarity">
    <text evidence="2">Belongs to the mesothelin family.</text>
</comment>
<sequence length="534" mass="59267">PDALATEIPASQLPFTEGTVNISVMNQKTWTSDQASIFFGTLADTDFDLEQLSPSVLHGFTCTSAQNMSTAVIQLSCRHASVLQVRTSFFYQVLFYNFSFFYNCVSYFSALSVADFSVASQTLQRGSILFSEALSCLEKTDFNLSRSNVEVLGNMACTLNASYIENADPLILEKLKVCSSLDDSQVAAMETLLLSGKTQYGNITTWTKETLADLGILPLYFTRNIWSRLTFVSTVKRRFFKVFFPSLRTNGTSPQDFKSLFFNSHLLLLTSSGCTVGNITQVTVNDGSFPFGYDSTQFDLCLDIPALKENLNSICKAVYDEGFQRIILQKLNQAYPSGVPEPQVKVLHSVSRTATVQDISKWSITQIETLAALMKSDEGSWESAKSKAIITKYLQTPGKSLGSSELNVINSNLCSLDNSTLKTITAANIRVAKPLDVTSCSAEQKRILYEISNMSFSSVRSTPSSFYTLIKNYLGKQSRSHIYDHIPHVSQSCSKFLLMCFFFNCDRWSTSSRHSGNVKAECQHGHTDVPKIVS</sequence>
<dbReference type="GO" id="GO:0016020">
    <property type="term" value="C:membrane"/>
    <property type="evidence" value="ECO:0007669"/>
    <property type="project" value="UniProtKB-SubCell"/>
</dbReference>
<evidence type="ECO:0000256" key="1">
    <source>
        <dbReference type="ARBA" id="ARBA00004370"/>
    </source>
</evidence>
<comment type="subcellular location">
    <subcellularLocation>
        <location evidence="1">Membrane</location>
    </subcellularLocation>
</comment>
<evidence type="ECO:0000256" key="6">
    <source>
        <dbReference type="ARBA" id="ARBA00023180"/>
    </source>
</evidence>
<proteinExistence type="inferred from homology"/>
<dbReference type="AlphaFoldDB" id="A0A8C5DNF7"/>
<evidence type="ECO:0000313" key="8">
    <source>
        <dbReference type="Proteomes" id="UP000694680"/>
    </source>
</evidence>
<name>A0A8C5DNF7_GOUWI</name>
<keyword evidence="4" id="KW-0130">Cell adhesion</keyword>
<evidence type="ECO:0000256" key="3">
    <source>
        <dbReference type="ARBA" id="ARBA00022729"/>
    </source>
</evidence>
<keyword evidence="6" id="KW-0325">Glycoprotein</keyword>
<dbReference type="GO" id="GO:0007160">
    <property type="term" value="P:cell-matrix adhesion"/>
    <property type="evidence" value="ECO:0007669"/>
    <property type="project" value="TreeGrafter"/>
</dbReference>
<reference evidence="7" key="1">
    <citation type="submission" date="2020-06" db="EMBL/GenBank/DDBJ databases">
        <authorList>
            <consortium name="Wellcome Sanger Institute Data Sharing"/>
        </authorList>
    </citation>
    <scope>NUCLEOTIDE SEQUENCE [LARGE SCALE GENOMIC DNA]</scope>
</reference>
<keyword evidence="5" id="KW-0472">Membrane</keyword>
<reference evidence="7" key="3">
    <citation type="submission" date="2025-09" db="UniProtKB">
        <authorList>
            <consortium name="Ensembl"/>
        </authorList>
    </citation>
    <scope>IDENTIFICATION</scope>
</reference>
<organism evidence="7 8">
    <name type="scientific">Gouania willdenowi</name>
    <name type="common">Blunt-snouted clingfish</name>
    <name type="synonym">Lepadogaster willdenowi</name>
    <dbReference type="NCBI Taxonomy" id="441366"/>
    <lineage>
        <taxon>Eukaryota</taxon>
        <taxon>Metazoa</taxon>
        <taxon>Chordata</taxon>
        <taxon>Craniata</taxon>
        <taxon>Vertebrata</taxon>
        <taxon>Euteleostomi</taxon>
        <taxon>Actinopterygii</taxon>
        <taxon>Neopterygii</taxon>
        <taxon>Teleostei</taxon>
        <taxon>Neoteleostei</taxon>
        <taxon>Acanthomorphata</taxon>
        <taxon>Ovalentaria</taxon>
        <taxon>Blenniimorphae</taxon>
        <taxon>Blenniiformes</taxon>
        <taxon>Gobiesocoidei</taxon>
        <taxon>Gobiesocidae</taxon>
        <taxon>Gobiesocinae</taxon>
        <taxon>Gouania</taxon>
    </lineage>
</organism>
<dbReference type="Ensembl" id="ENSGWIT00000010439.1">
    <property type="protein sequence ID" value="ENSGWIP00000009363.1"/>
    <property type="gene ID" value="ENSGWIG00000005579.1"/>
</dbReference>
<keyword evidence="8" id="KW-1185">Reference proteome</keyword>
<evidence type="ECO:0000313" key="7">
    <source>
        <dbReference type="Ensembl" id="ENSGWIP00000009363.1"/>
    </source>
</evidence>
<reference evidence="7" key="2">
    <citation type="submission" date="2025-08" db="UniProtKB">
        <authorList>
            <consortium name="Ensembl"/>
        </authorList>
    </citation>
    <scope>IDENTIFICATION</scope>
</reference>
<evidence type="ECO:0000256" key="5">
    <source>
        <dbReference type="ARBA" id="ARBA00023136"/>
    </source>
</evidence>
<evidence type="ECO:0000256" key="2">
    <source>
        <dbReference type="ARBA" id="ARBA00011016"/>
    </source>
</evidence>
<dbReference type="InterPro" id="IPR026664">
    <property type="entry name" value="Stereocilin-rel"/>
</dbReference>
<dbReference type="PANTHER" id="PTHR23412">
    <property type="entry name" value="STEREOCILIN RELATED"/>
    <property type="match status" value="1"/>
</dbReference>
<evidence type="ECO:0000256" key="4">
    <source>
        <dbReference type="ARBA" id="ARBA00022889"/>
    </source>
</evidence>
<accession>A0A8C5DNF7</accession>
<dbReference type="GO" id="GO:0009986">
    <property type="term" value="C:cell surface"/>
    <property type="evidence" value="ECO:0007669"/>
    <property type="project" value="TreeGrafter"/>
</dbReference>
<dbReference type="Pfam" id="PF06060">
    <property type="entry name" value="Mesothelin"/>
    <property type="match status" value="1"/>
</dbReference>
<dbReference type="Proteomes" id="UP000694680">
    <property type="component" value="Chromosome 22"/>
</dbReference>
<protein>
    <submittedName>
        <fullName evidence="7">Uncharacterized protein</fullName>
    </submittedName>
</protein>
<dbReference type="InterPro" id="IPR010335">
    <property type="entry name" value="Mesothelin"/>
</dbReference>
<dbReference type="PANTHER" id="PTHR23412:SF6">
    <property type="entry name" value="MESOTHELIN"/>
    <property type="match status" value="1"/>
</dbReference>